<proteinExistence type="predicted"/>
<keyword evidence="2" id="KW-1185">Reference proteome</keyword>
<dbReference type="InterPro" id="IPR009384">
    <property type="entry name" value="SwrD-like"/>
</dbReference>
<dbReference type="Pfam" id="PF06289">
    <property type="entry name" value="FlbD"/>
    <property type="match status" value="1"/>
</dbReference>
<dbReference type="RefSeq" id="WP_307390627.1">
    <property type="nucleotide sequence ID" value="NZ_BAAADK010000018.1"/>
</dbReference>
<dbReference type="PANTHER" id="PTHR39185">
    <property type="entry name" value="SWARMING MOTILITY PROTEIN SWRD"/>
    <property type="match status" value="1"/>
</dbReference>
<accession>A0ABT9VVK7</accession>
<keyword evidence="1" id="KW-0282">Flagellum</keyword>
<sequence length="72" mass="8488">MIKVTKLNKETFILNALFIERIEATPDSVITLTNDKKFIVRESIEEINSLVTEFYQKINLFQVMKEVNNHDE</sequence>
<organism evidence="1 2">
    <name type="scientific">Caldalkalibacillus horti</name>
    <dbReference type="NCBI Taxonomy" id="77523"/>
    <lineage>
        <taxon>Bacteria</taxon>
        <taxon>Bacillati</taxon>
        <taxon>Bacillota</taxon>
        <taxon>Bacilli</taxon>
        <taxon>Bacillales</taxon>
        <taxon>Bacillaceae</taxon>
        <taxon>Caldalkalibacillus</taxon>
    </lineage>
</organism>
<evidence type="ECO:0000313" key="1">
    <source>
        <dbReference type="EMBL" id="MDQ0164670.1"/>
    </source>
</evidence>
<protein>
    <submittedName>
        <fullName evidence="1">Flagellar protein FlbD</fullName>
    </submittedName>
</protein>
<gene>
    <name evidence="1" type="ORF">J2S11_000570</name>
</gene>
<comment type="caution">
    <text evidence="1">The sequence shown here is derived from an EMBL/GenBank/DDBJ whole genome shotgun (WGS) entry which is preliminary data.</text>
</comment>
<keyword evidence="1" id="KW-0966">Cell projection</keyword>
<dbReference type="EMBL" id="JAUSTY010000002">
    <property type="protein sequence ID" value="MDQ0164670.1"/>
    <property type="molecule type" value="Genomic_DNA"/>
</dbReference>
<reference evidence="1 2" key="1">
    <citation type="submission" date="2023-07" db="EMBL/GenBank/DDBJ databases">
        <title>Genomic Encyclopedia of Type Strains, Phase IV (KMG-IV): sequencing the most valuable type-strain genomes for metagenomic binning, comparative biology and taxonomic classification.</title>
        <authorList>
            <person name="Goeker M."/>
        </authorList>
    </citation>
    <scope>NUCLEOTIDE SEQUENCE [LARGE SCALE GENOMIC DNA]</scope>
    <source>
        <strain evidence="1 2">DSM 12751</strain>
    </source>
</reference>
<evidence type="ECO:0000313" key="2">
    <source>
        <dbReference type="Proteomes" id="UP001235840"/>
    </source>
</evidence>
<keyword evidence="1" id="KW-0969">Cilium</keyword>
<dbReference type="PANTHER" id="PTHR39185:SF1">
    <property type="entry name" value="SWARMING MOTILITY PROTEIN SWRD"/>
    <property type="match status" value="1"/>
</dbReference>
<dbReference type="Proteomes" id="UP001235840">
    <property type="component" value="Unassembled WGS sequence"/>
</dbReference>
<name>A0ABT9VVK7_9BACI</name>